<sequence>MPIQTAHTPSASTMDYVPVAFVEALCATLKKKDLENVQELGGPWSSTTATHYKRRREFTVDLKLCPDGTQVGIEVNLVGSRHFTRLASLSKYDRIRTIRPGDFCFNYLPDKISMERFRTEVLPLFNSLADAYDFHTSAPHTDFYDTYFKLPLADSLFSNLRAPARSIKIGYRGGKSFEFLERQIALGQLEQLKLLGQQWPESMKSTLKSFLRSPNFMKLDLRATNLTIDLDMLIIMVERFRSGDLREKIDLYGKPSKEIEEIGGLLRPRDAVPKLVVTSSLPEPTRTVGGREFEMIWTAPGPRTLHATRSVYNYVHIFICPLGRLGLRHEHYIRCAEAMEIGFEESQAELSSGNLGTMPIALVPRHRIEARRVILSPPSAMPHESIQTARTPSASTMNSVPVAFVDALCATLNKKDLLELLQIGRPCSRTAYAYYKRRREFTVHLKLSPDGTQVGIGLKMTGSMDFMRLASLSKYDRIGAIQLGDFRFDDLPDKIPMERFGTRVLPVLNSRTGTYDFYISASDDSDKNLPTLTNLCGPARTIRIGHTGVKCAEFIQRQIALGRLEELTLRGQEWPESLEASFKSFLRSSNFEILDLRATNLTIDLGMLIIIVTRFLRGDLRKNIILVGKTSEGEMKEIRGVLRLRDAASQLKGLPKPTRTVEGPQMIWTASCPRILHDKWSRFNFVHIFTSFPSPCLIKHVYRTMLTATTEKELEAHLLGTCLYLKDSVIRRTP</sequence>
<reference evidence="2" key="1">
    <citation type="submission" date="2016-11" db="UniProtKB">
        <authorList>
            <consortium name="WormBaseParasite"/>
        </authorList>
    </citation>
    <scope>IDENTIFICATION</scope>
</reference>
<dbReference type="WBParaSite" id="L893_g8527.t1">
    <property type="protein sequence ID" value="L893_g8527.t1"/>
    <property type="gene ID" value="L893_g8527"/>
</dbReference>
<dbReference type="Proteomes" id="UP000095287">
    <property type="component" value="Unplaced"/>
</dbReference>
<proteinExistence type="predicted"/>
<protein>
    <submittedName>
        <fullName evidence="2">P-loop containing nucleoside triphosphate hydrolase protein</fullName>
    </submittedName>
</protein>
<evidence type="ECO:0000313" key="1">
    <source>
        <dbReference type="Proteomes" id="UP000095287"/>
    </source>
</evidence>
<evidence type="ECO:0000313" key="2">
    <source>
        <dbReference type="WBParaSite" id="L893_g8527.t1"/>
    </source>
</evidence>
<organism evidence="1 2">
    <name type="scientific">Steinernema glaseri</name>
    <dbReference type="NCBI Taxonomy" id="37863"/>
    <lineage>
        <taxon>Eukaryota</taxon>
        <taxon>Metazoa</taxon>
        <taxon>Ecdysozoa</taxon>
        <taxon>Nematoda</taxon>
        <taxon>Chromadorea</taxon>
        <taxon>Rhabditida</taxon>
        <taxon>Tylenchina</taxon>
        <taxon>Panagrolaimomorpha</taxon>
        <taxon>Strongyloidoidea</taxon>
        <taxon>Steinernematidae</taxon>
        <taxon>Steinernema</taxon>
    </lineage>
</organism>
<accession>A0A1I8AQW3</accession>
<keyword evidence="1" id="KW-1185">Reference proteome</keyword>
<name>A0A1I8AQW3_9BILA</name>
<dbReference type="AlphaFoldDB" id="A0A1I8AQW3"/>